<organism evidence="11 12">
    <name type="scientific">Celerinatantimonas diazotrophica</name>
    <dbReference type="NCBI Taxonomy" id="412034"/>
    <lineage>
        <taxon>Bacteria</taxon>
        <taxon>Pseudomonadati</taxon>
        <taxon>Pseudomonadota</taxon>
        <taxon>Gammaproteobacteria</taxon>
        <taxon>Celerinatantimonadaceae</taxon>
        <taxon>Celerinatantimonas</taxon>
    </lineage>
</organism>
<dbReference type="InterPro" id="IPR007412">
    <property type="entry name" value="FlgM"/>
</dbReference>
<name>A0A4R1JM60_9GAMM</name>
<sequence length="112" mass="12190">MAMNINNISGSRSNSVENNRSSDNRQVQSNNSDSSQTKATAPQDSVVLTDKARQLNQIENGLRQSDAAGDAERSKKIAALKQAIADGSYQVDAPRVAKKMGSMEDQMNTLYR</sequence>
<evidence type="ECO:0000313" key="12">
    <source>
        <dbReference type="Proteomes" id="UP000295565"/>
    </source>
</evidence>
<evidence type="ECO:0000256" key="2">
    <source>
        <dbReference type="ARBA" id="ARBA00017823"/>
    </source>
</evidence>
<evidence type="ECO:0000256" key="7">
    <source>
        <dbReference type="ARBA" id="ARBA00024739"/>
    </source>
</evidence>
<dbReference type="GO" id="GO:0045892">
    <property type="term" value="P:negative regulation of DNA-templated transcription"/>
    <property type="evidence" value="ECO:0007669"/>
    <property type="project" value="InterPro"/>
</dbReference>
<evidence type="ECO:0000256" key="5">
    <source>
        <dbReference type="ARBA" id="ARBA00023015"/>
    </source>
</evidence>
<feature type="domain" description="Anti-sigma-28 factor FlgM C-terminal" evidence="10">
    <location>
        <begin position="44"/>
        <end position="100"/>
    </location>
</feature>
<dbReference type="EMBL" id="SMGD01000013">
    <property type="protein sequence ID" value="TCK52178.1"/>
    <property type="molecule type" value="Genomic_DNA"/>
</dbReference>
<protein>
    <recommendedName>
        <fullName evidence="2">Negative regulator of flagellin synthesis</fullName>
    </recommendedName>
    <alternativeName>
        <fullName evidence="8">Anti-sigma-28 factor</fullName>
    </alternativeName>
</protein>
<gene>
    <name evidence="11" type="ORF">EV690_2286</name>
</gene>
<dbReference type="AlphaFoldDB" id="A0A4R1JM60"/>
<evidence type="ECO:0000256" key="9">
    <source>
        <dbReference type="SAM" id="MobiDB-lite"/>
    </source>
</evidence>
<comment type="caution">
    <text evidence="11">The sequence shown here is derived from an EMBL/GenBank/DDBJ whole genome shotgun (WGS) entry which is preliminary data.</text>
</comment>
<evidence type="ECO:0000256" key="8">
    <source>
        <dbReference type="ARBA" id="ARBA00030117"/>
    </source>
</evidence>
<feature type="compositionally biased region" description="Low complexity" evidence="9">
    <location>
        <begin position="1"/>
        <end position="25"/>
    </location>
</feature>
<evidence type="ECO:0000256" key="6">
    <source>
        <dbReference type="ARBA" id="ARBA00023163"/>
    </source>
</evidence>
<feature type="region of interest" description="Disordered" evidence="9">
    <location>
        <begin position="1"/>
        <end position="49"/>
    </location>
</feature>
<dbReference type="Proteomes" id="UP000295565">
    <property type="component" value="Unassembled WGS sequence"/>
</dbReference>
<dbReference type="NCBIfam" id="TIGR03824">
    <property type="entry name" value="FlgM_jcvi"/>
    <property type="match status" value="1"/>
</dbReference>
<accession>A0A4R1JM60</accession>
<evidence type="ECO:0000313" key="11">
    <source>
        <dbReference type="EMBL" id="TCK52178.1"/>
    </source>
</evidence>
<evidence type="ECO:0000256" key="4">
    <source>
        <dbReference type="ARBA" id="ARBA00022795"/>
    </source>
</evidence>
<dbReference type="Pfam" id="PF04316">
    <property type="entry name" value="FlgM"/>
    <property type="match status" value="1"/>
</dbReference>
<comment type="similarity">
    <text evidence="1">Belongs to the FlgM family.</text>
</comment>
<feature type="compositionally biased region" description="Polar residues" evidence="9">
    <location>
        <begin position="26"/>
        <end position="43"/>
    </location>
</feature>
<dbReference type="InterPro" id="IPR031316">
    <property type="entry name" value="FlgM_C"/>
</dbReference>
<proteinExistence type="inferred from homology"/>
<evidence type="ECO:0000259" key="10">
    <source>
        <dbReference type="Pfam" id="PF04316"/>
    </source>
</evidence>
<evidence type="ECO:0000256" key="1">
    <source>
        <dbReference type="ARBA" id="ARBA00005322"/>
    </source>
</evidence>
<keyword evidence="12" id="KW-1185">Reference proteome</keyword>
<comment type="function">
    <text evidence="7">Responsible for the coupling of flagellin expression to flagellar assembly by preventing expression of the flagellin genes when a component of the middle class of proteins is defective. It negatively regulates flagellar genes by inhibiting the activity of FliA by directly binding to FliA.</text>
</comment>
<evidence type="ECO:0000256" key="3">
    <source>
        <dbReference type="ARBA" id="ARBA00022491"/>
    </source>
</evidence>
<reference evidence="11 12" key="1">
    <citation type="submission" date="2019-03" db="EMBL/GenBank/DDBJ databases">
        <title>Genomic Encyclopedia of Type Strains, Phase IV (KMG-IV): sequencing the most valuable type-strain genomes for metagenomic binning, comparative biology and taxonomic classification.</title>
        <authorList>
            <person name="Goeker M."/>
        </authorList>
    </citation>
    <scope>NUCLEOTIDE SEQUENCE [LARGE SCALE GENOMIC DNA]</scope>
    <source>
        <strain evidence="11 12">DSM 18577</strain>
    </source>
</reference>
<keyword evidence="6" id="KW-0804">Transcription</keyword>
<keyword evidence="5" id="KW-0805">Transcription regulation</keyword>
<keyword evidence="3" id="KW-0678">Repressor</keyword>
<keyword evidence="4" id="KW-1005">Bacterial flagellum biogenesis</keyword>
<dbReference type="SUPFAM" id="SSF101498">
    <property type="entry name" value="Anti-sigma factor FlgM"/>
    <property type="match status" value="1"/>
</dbReference>
<dbReference type="GO" id="GO:0044781">
    <property type="term" value="P:bacterial-type flagellum organization"/>
    <property type="evidence" value="ECO:0007669"/>
    <property type="project" value="UniProtKB-KW"/>
</dbReference>
<dbReference type="InterPro" id="IPR035890">
    <property type="entry name" value="Anti-sigma-28_factor_FlgM_sf"/>
</dbReference>
<dbReference type="RefSeq" id="WP_165872735.1">
    <property type="nucleotide sequence ID" value="NZ_OU594967.1"/>
</dbReference>